<dbReference type="InterPro" id="IPR036397">
    <property type="entry name" value="RNaseH_sf"/>
</dbReference>
<dbReference type="Pfam" id="PF00078">
    <property type="entry name" value="RVT_1"/>
    <property type="match status" value="1"/>
</dbReference>
<dbReference type="SUPFAM" id="SSF53098">
    <property type="entry name" value="Ribonuclease H-like"/>
    <property type="match status" value="1"/>
</dbReference>
<dbReference type="PANTHER" id="PTHR24559:SF444">
    <property type="entry name" value="REVERSE TRANSCRIPTASE DOMAIN-CONTAINING PROTEIN"/>
    <property type="match status" value="1"/>
</dbReference>
<dbReference type="AlphaFoldDB" id="A0AAF1A054"/>
<dbReference type="EMBL" id="CP133623">
    <property type="protein sequence ID" value="WMV58066.1"/>
    <property type="molecule type" value="Genomic_DNA"/>
</dbReference>
<dbReference type="InterPro" id="IPR043502">
    <property type="entry name" value="DNA/RNA_pol_sf"/>
</dbReference>
<dbReference type="InterPro" id="IPR043128">
    <property type="entry name" value="Rev_trsase/Diguanyl_cyclase"/>
</dbReference>
<name>A0AAF1A054_SOLVR</name>
<dbReference type="PANTHER" id="PTHR24559">
    <property type="entry name" value="TRANSPOSON TY3-I GAG-POL POLYPROTEIN"/>
    <property type="match status" value="1"/>
</dbReference>
<keyword evidence="1" id="KW-0472">Membrane</keyword>
<dbReference type="InterPro" id="IPR041577">
    <property type="entry name" value="RT_RNaseH_2"/>
</dbReference>
<accession>A0AAF1A054</accession>
<proteinExistence type="predicted"/>
<keyword evidence="1" id="KW-0812">Transmembrane</keyword>
<dbReference type="InterPro" id="IPR053134">
    <property type="entry name" value="RNA-dir_DNA_polymerase"/>
</dbReference>
<dbReference type="Gene3D" id="3.30.420.10">
    <property type="entry name" value="Ribonuclease H-like superfamily/Ribonuclease H"/>
    <property type="match status" value="1"/>
</dbReference>
<dbReference type="FunFam" id="3.30.70.270:FF:000003">
    <property type="entry name" value="Transposon Ty3-G Gag-Pol polyprotein"/>
    <property type="match status" value="1"/>
</dbReference>
<gene>
    <name evidence="4" type="ORF">MTR67_051451</name>
</gene>
<dbReference type="CDD" id="cd01647">
    <property type="entry name" value="RT_LTR"/>
    <property type="match status" value="1"/>
</dbReference>
<dbReference type="Proteomes" id="UP001234989">
    <property type="component" value="Chromosome 12"/>
</dbReference>
<dbReference type="InterPro" id="IPR012337">
    <property type="entry name" value="RNaseH-like_sf"/>
</dbReference>
<dbReference type="SUPFAM" id="SSF56672">
    <property type="entry name" value="DNA/RNA polymerases"/>
    <property type="match status" value="1"/>
</dbReference>
<dbReference type="Pfam" id="PF17919">
    <property type="entry name" value="RT_RNaseH_2"/>
    <property type="match status" value="1"/>
</dbReference>
<feature type="transmembrane region" description="Helical" evidence="1">
    <location>
        <begin position="12"/>
        <end position="34"/>
    </location>
</feature>
<evidence type="ECO:0000313" key="5">
    <source>
        <dbReference type="Proteomes" id="UP001234989"/>
    </source>
</evidence>
<dbReference type="GO" id="GO:0003676">
    <property type="term" value="F:nucleic acid binding"/>
    <property type="evidence" value="ECO:0007669"/>
    <property type="project" value="InterPro"/>
</dbReference>
<dbReference type="Gene3D" id="3.30.70.270">
    <property type="match status" value="1"/>
</dbReference>
<reference evidence="4" key="1">
    <citation type="submission" date="2023-08" db="EMBL/GenBank/DDBJ databases">
        <title>A de novo genome assembly of Solanum verrucosum Schlechtendal, a Mexican diploid species geographically isolated from the other diploid A-genome species in potato relatives.</title>
        <authorList>
            <person name="Hosaka K."/>
        </authorList>
    </citation>
    <scope>NUCLEOTIDE SEQUENCE</scope>
    <source>
        <tissue evidence="4">Young leaves</tissue>
    </source>
</reference>
<protein>
    <submittedName>
        <fullName evidence="4">Uncharacterized protein</fullName>
    </submittedName>
</protein>
<evidence type="ECO:0000259" key="2">
    <source>
        <dbReference type="Pfam" id="PF00078"/>
    </source>
</evidence>
<keyword evidence="1" id="KW-1133">Transmembrane helix</keyword>
<sequence length="352" mass="40616">MGFQIRYGHYEILVMSFVLTNAPSAFMDLMNMVFKQYLDMFVIVFIDDILIYSKSEDEHTDHLRTVLQVLKDLQLFAKFSKCEFWFKFVDFLGHIIFEKGIEVCGRVFVNCLSIDDIDPKKAKFLWSEACGKSFQELKDRLTSTPVLTLPEGTYEFVVYCDASRIGLGCELMQNGKSLPMPQGNLRWFELLKDYDMSILYHLDKANVVVDALSRLLIDSVAHEEDTKQGLDPTLVKLKKAVLKKFVEDFSQRGDGVLCYQVKVEHQKLGGLSQDISIPTWKWKDVNMDFVVCSPRILQQHDLIWVIVDRMTKLAHFIPAKVSYSAEDYAKLYSKEMARLDRVPLSIISDRGI</sequence>
<evidence type="ECO:0000256" key="1">
    <source>
        <dbReference type="SAM" id="Phobius"/>
    </source>
</evidence>
<evidence type="ECO:0000313" key="4">
    <source>
        <dbReference type="EMBL" id="WMV58066.1"/>
    </source>
</evidence>
<organism evidence="4 5">
    <name type="scientific">Solanum verrucosum</name>
    <dbReference type="NCBI Taxonomy" id="315347"/>
    <lineage>
        <taxon>Eukaryota</taxon>
        <taxon>Viridiplantae</taxon>
        <taxon>Streptophyta</taxon>
        <taxon>Embryophyta</taxon>
        <taxon>Tracheophyta</taxon>
        <taxon>Spermatophyta</taxon>
        <taxon>Magnoliopsida</taxon>
        <taxon>eudicotyledons</taxon>
        <taxon>Gunneridae</taxon>
        <taxon>Pentapetalae</taxon>
        <taxon>asterids</taxon>
        <taxon>lamiids</taxon>
        <taxon>Solanales</taxon>
        <taxon>Solanaceae</taxon>
        <taxon>Solanoideae</taxon>
        <taxon>Solaneae</taxon>
        <taxon>Solanum</taxon>
    </lineage>
</organism>
<evidence type="ECO:0000259" key="3">
    <source>
        <dbReference type="Pfam" id="PF17919"/>
    </source>
</evidence>
<dbReference type="InterPro" id="IPR000477">
    <property type="entry name" value="RT_dom"/>
</dbReference>
<feature type="domain" description="Reverse transcriptase" evidence="2">
    <location>
        <begin position="7"/>
        <end position="96"/>
    </location>
</feature>
<keyword evidence="5" id="KW-1185">Reference proteome</keyword>
<feature type="domain" description="Reverse transcriptase/retrotransposon-derived protein RNase H-like" evidence="3">
    <location>
        <begin position="126"/>
        <end position="176"/>
    </location>
</feature>